<organism evidence="1 2">
    <name type="scientific">Candidatus Desulfatifera sulfidica</name>
    <dbReference type="NCBI Taxonomy" id="2841691"/>
    <lineage>
        <taxon>Bacteria</taxon>
        <taxon>Pseudomonadati</taxon>
        <taxon>Thermodesulfobacteriota</taxon>
        <taxon>Desulfobulbia</taxon>
        <taxon>Desulfobulbales</taxon>
        <taxon>Desulfobulbaceae</taxon>
        <taxon>Candidatus Desulfatifera</taxon>
    </lineage>
</organism>
<dbReference type="AlphaFoldDB" id="A0A8J6N966"/>
<sequence length="77" mass="8969">MLIIKCAACRNKLWKYDKIGPGEVLRCHKDRIQKMFNHEIRGHKIHCPCGREIGIDKGSCYKMIAKSFTYRGSKRNS</sequence>
<comment type="caution">
    <text evidence="1">The sequence shown here is derived from an EMBL/GenBank/DDBJ whole genome shotgun (WGS) entry which is preliminary data.</text>
</comment>
<name>A0A8J6N966_9BACT</name>
<dbReference type="Proteomes" id="UP000599024">
    <property type="component" value="Unassembled WGS sequence"/>
</dbReference>
<evidence type="ECO:0000313" key="1">
    <source>
        <dbReference type="EMBL" id="MBC8209204.1"/>
    </source>
</evidence>
<evidence type="ECO:0000313" key="2">
    <source>
        <dbReference type="Proteomes" id="UP000599024"/>
    </source>
</evidence>
<dbReference type="EMBL" id="JACNLK010000083">
    <property type="protein sequence ID" value="MBC8209204.1"/>
    <property type="molecule type" value="Genomic_DNA"/>
</dbReference>
<protein>
    <submittedName>
        <fullName evidence="1">Uncharacterized protein</fullName>
    </submittedName>
</protein>
<proteinExistence type="predicted"/>
<accession>A0A8J6N966</accession>
<gene>
    <name evidence="1" type="ORF">H8E79_08580</name>
</gene>
<reference evidence="1 2" key="1">
    <citation type="submission" date="2020-08" db="EMBL/GenBank/DDBJ databases">
        <title>Bridging the membrane lipid divide: bacteria of the FCB group superphylum have the potential to synthesize archaeal ether lipids.</title>
        <authorList>
            <person name="Villanueva L."/>
            <person name="Von Meijenfeldt F.A.B."/>
            <person name="Westbye A.B."/>
            <person name="Yadav S."/>
            <person name="Hopmans E.C."/>
            <person name="Dutilh B.E."/>
            <person name="Sinninghe Damste J.S."/>
        </authorList>
    </citation>
    <scope>NUCLEOTIDE SEQUENCE [LARGE SCALE GENOMIC DNA]</scope>
    <source>
        <strain evidence="1">NIOZ-UU81</strain>
    </source>
</reference>